<dbReference type="AlphaFoldDB" id="F4KGD0"/>
<gene>
    <name evidence="1" type="primary">MZN1.28</name>
    <name evidence="1" type="ordered locus">At5g58790</name>
</gene>
<sequence>MKIREVLILLLDNKSGALW</sequence>
<evidence type="ECO:0000313" key="2">
    <source>
        <dbReference type="Proteomes" id="UP000006548"/>
    </source>
</evidence>
<reference evidence="1 2" key="1">
    <citation type="journal article" date="2000" name="Nature">
        <title>Sequence and analysis of chromosome 5 of the plant Arabidopsis thaliana.</title>
        <authorList>
            <consortium name="Kazusa DNA Research Institute"/>
            <consortium name="Cold Spring Harbor and Washington University in St Louis Sequencing Consortium"/>
            <consortium name="European Union Arabidopsis Genome Sequencing Consortium"/>
            <person name="Tabata S."/>
            <person name="Kaneko T."/>
            <person name="Nakamura Y."/>
            <person name="Kotani H."/>
            <person name="Kato T."/>
            <person name="Asamizu E."/>
            <person name="Miyajima N."/>
            <person name="Sasamoto S."/>
            <person name="Kimura T."/>
            <person name="Hosouchi T."/>
            <person name="Kawashima K."/>
            <person name="Kohara M."/>
            <person name="Matsumoto M."/>
            <person name="Matsuno A."/>
            <person name="Muraki A."/>
            <person name="Nakayama S."/>
            <person name="Nakazaki N."/>
            <person name="Naruo K."/>
            <person name="Okumura S."/>
            <person name="Shinpo S."/>
            <person name="Takeuchi C."/>
            <person name="Wada T."/>
            <person name="Watanabe A."/>
            <person name="Yamada M."/>
            <person name="Yasuda M."/>
            <person name="Sato S."/>
            <person name="de la Bastide M."/>
            <person name="Huang E."/>
            <person name="Spiegel L."/>
            <person name="Gnoj L."/>
            <person name="O'Shaughnessy A."/>
            <person name="Preston R."/>
            <person name="Habermann K."/>
            <person name="Murray J."/>
            <person name="Johnson D."/>
            <person name="Rohlfing T."/>
            <person name="Nelson J."/>
            <person name="Stoneking T."/>
            <person name="Pepin K."/>
            <person name="Spieth J."/>
            <person name="Sekhon M."/>
            <person name="Armstrong J."/>
            <person name="Becker M."/>
            <person name="Belter E."/>
            <person name="Cordum H."/>
            <person name="Cordes M."/>
            <person name="Courtney L."/>
            <person name="Courtney W."/>
            <person name="Dante M."/>
            <person name="Du H."/>
            <person name="Edwards J."/>
            <person name="Fryman J."/>
            <person name="Haakensen B."/>
            <person name="Lamar E."/>
            <person name="Latreille P."/>
            <person name="Leonard S."/>
            <person name="Meyer R."/>
            <person name="Mulvaney E."/>
            <person name="Ozersky P."/>
            <person name="Riley A."/>
            <person name="Strowmatt C."/>
            <person name="Wagner-McPherson C."/>
            <person name="Wollam A."/>
            <person name="Yoakum M."/>
            <person name="Bell M."/>
            <person name="Dedhia N."/>
            <person name="Parnell L."/>
            <person name="Shah R."/>
            <person name="Rodriguez M."/>
            <person name="See L.H."/>
            <person name="Vil D."/>
            <person name="Baker J."/>
            <person name="Kirchoff K."/>
            <person name="Toth K."/>
            <person name="King L."/>
            <person name="Bahret A."/>
            <person name="Miller B."/>
            <person name="Marra M."/>
            <person name="Martienssen R."/>
            <person name="McCombie W.R."/>
            <person name="Wilson R.K."/>
            <person name="Murphy G."/>
            <person name="Bancroft I."/>
            <person name="Volckaert G."/>
            <person name="Wambutt R."/>
            <person name="Dusterhoft A."/>
            <person name="Stiekema W."/>
            <person name="Pohl T."/>
            <person name="Entian K.D."/>
            <person name="Terryn N."/>
            <person name="Hartley N."/>
            <person name="Bent E."/>
            <person name="Johnson S."/>
            <person name="Langham S.A."/>
            <person name="McCullagh B."/>
            <person name="Robben J."/>
            <person name="Grymonprez B."/>
            <person name="Zimmermann W."/>
            <person name="Ramsperger U."/>
            <person name="Wedler H."/>
            <person name="Balke K."/>
            <person name="Wedler E."/>
            <person name="Peters S."/>
            <person name="van Staveren M."/>
            <person name="Dirkse W."/>
            <person name="Mooijman P."/>
            <person name="Lankhorst R.K."/>
            <person name="Weitzenegger T."/>
            <person name="Bothe G."/>
            <person name="Rose M."/>
            <person name="Hauf J."/>
            <person name="Berneiser S."/>
            <person name="Hempel S."/>
            <person name="Feldpausch M."/>
            <person name="Lamberth S."/>
            <person name="Villarroel R."/>
            <person name="Gielen J."/>
            <person name="Ardiles W."/>
            <person name="Bents O."/>
            <person name="Lemcke K."/>
            <person name="Kolesov G."/>
            <person name="Mayer K."/>
            <person name="Rudd S."/>
            <person name="Schoof H."/>
            <person name="Schueller C."/>
            <person name="Zaccaria P."/>
            <person name="Mewes H.W."/>
            <person name="Bevan M."/>
            <person name="Fransz P."/>
        </authorList>
    </citation>
    <scope>NUCLEOTIDE SEQUENCE [LARGE SCALE GENOMIC DNA]</scope>
    <source>
        <strain evidence="2">cv. Columbia</strain>
    </source>
</reference>
<dbReference type="HOGENOM" id="CLU_3430082_0_0_1"/>
<name>F4KGD0_ARATH</name>
<dbReference type="TAIR" id="AT5G58790"/>
<proteinExistence type="predicted"/>
<reference evidence="2" key="2">
    <citation type="journal article" date="2017" name="Plant J.">
        <title>Araport11: a complete reannotation of the Arabidopsis thaliana reference genome.</title>
        <authorList>
            <person name="Cheng C.Y."/>
            <person name="Krishnakumar V."/>
            <person name="Chan A.P."/>
            <person name="Thibaud-Nissen F."/>
            <person name="Schobel S."/>
            <person name="Town C.D."/>
        </authorList>
    </citation>
    <scope>GENOME REANNOTATION</scope>
    <source>
        <strain evidence="2">cv. Columbia</strain>
    </source>
</reference>
<keyword evidence="2" id="KW-1185">Reference proteome</keyword>
<organism evidence="1 2">
    <name type="scientific">Arabidopsis thaliana</name>
    <name type="common">Mouse-ear cress</name>
    <dbReference type="NCBI Taxonomy" id="3702"/>
    <lineage>
        <taxon>Eukaryota</taxon>
        <taxon>Viridiplantae</taxon>
        <taxon>Streptophyta</taxon>
        <taxon>Embryophyta</taxon>
        <taxon>Tracheophyta</taxon>
        <taxon>Spermatophyta</taxon>
        <taxon>Magnoliopsida</taxon>
        <taxon>eudicotyledons</taxon>
        <taxon>Gunneridae</taxon>
        <taxon>Pentapetalae</taxon>
        <taxon>rosids</taxon>
        <taxon>malvids</taxon>
        <taxon>Brassicales</taxon>
        <taxon>Brassicaceae</taxon>
        <taxon>Camelineae</taxon>
        <taxon>Arabidopsis</taxon>
    </lineage>
</organism>
<dbReference type="ExpressionAtlas" id="F4KGD0">
    <property type="expression patterns" value="baseline and differential"/>
</dbReference>
<protein>
    <submittedName>
        <fullName evidence="1">Uncharacterized protein</fullName>
    </submittedName>
</protein>
<evidence type="ECO:0000313" key="1">
    <source>
        <dbReference type="EMBL" id="AED97104.1"/>
    </source>
</evidence>
<dbReference type="Proteomes" id="UP000006548">
    <property type="component" value="Chromosome 5"/>
</dbReference>
<accession>F4KGD0</accession>
<dbReference type="EMBL" id="CP002688">
    <property type="protein sequence ID" value="AED97104.1"/>
    <property type="molecule type" value="Genomic_DNA"/>
</dbReference>